<keyword evidence="5" id="KW-1185">Reference proteome</keyword>
<dbReference type="SUPFAM" id="SSF48452">
    <property type="entry name" value="TPR-like"/>
    <property type="match status" value="1"/>
</dbReference>
<evidence type="ECO:0000259" key="3">
    <source>
        <dbReference type="Pfam" id="PF13191"/>
    </source>
</evidence>
<dbReference type="PANTHER" id="PTHR16305:SF35">
    <property type="entry name" value="TRANSCRIPTIONAL ACTIVATOR DOMAIN"/>
    <property type="match status" value="1"/>
</dbReference>
<organism evidence="4 5">
    <name type="scientific">Fodinicola feengrottensis</name>
    <dbReference type="NCBI Taxonomy" id="435914"/>
    <lineage>
        <taxon>Bacteria</taxon>
        <taxon>Bacillati</taxon>
        <taxon>Actinomycetota</taxon>
        <taxon>Actinomycetes</taxon>
        <taxon>Mycobacteriales</taxon>
        <taxon>Fodinicola</taxon>
    </lineage>
</organism>
<evidence type="ECO:0000256" key="1">
    <source>
        <dbReference type="ARBA" id="ARBA00022741"/>
    </source>
</evidence>
<dbReference type="InterPro" id="IPR027417">
    <property type="entry name" value="P-loop_NTPase"/>
</dbReference>
<feature type="domain" description="Orc1-like AAA ATPase" evidence="3">
    <location>
        <begin position="4"/>
        <end position="146"/>
    </location>
</feature>
<reference evidence="5" key="1">
    <citation type="journal article" date="2019" name="Int. J. Syst. Evol. Microbiol.">
        <title>The Global Catalogue of Microorganisms (GCM) 10K type strain sequencing project: providing services to taxonomists for standard genome sequencing and annotation.</title>
        <authorList>
            <consortium name="The Broad Institute Genomics Platform"/>
            <consortium name="The Broad Institute Genome Sequencing Center for Infectious Disease"/>
            <person name="Wu L."/>
            <person name="Ma J."/>
        </authorList>
    </citation>
    <scope>NUCLEOTIDE SEQUENCE [LARGE SCALE GENOMIC DNA]</scope>
    <source>
        <strain evidence="5">JCM 14718</strain>
    </source>
</reference>
<dbReference type="Proteomes" id="UP001500618">
    <property type="component" value="Unassembled WGS sequence"/>
</dbReference>
<name>A0ABP4T8I4_9ACTN</name>
<gene>
    <name evidence="4" type="ORF">GCM10009765_36810</name>
</gene>
<protein>
    <recommendedName>
        <fullName evidence="3">Orc1-like AAA ATPase domain-containing protein</fullName>
    </recommendedName>
</protein>
<dbReference type="InterPro" id="IPR011990">
    <property type="entry name" value="TPR-like_helical_dom_sf"/>
</dbReference>
<keyword evidence="2" id="KW-0067">ATP-binding</keyword>
<dbReference type="Pfam" id="PF13191">
    <property type="entry name" value="AAA_16"/>
    <property type="match status" value="1"/>
</dbReference>
<dbReference type="EMBL" id="BAAANY010000012">
    <property type="protein sequence ID" value="GAA1684063.1"/>
    <property type="molecule type" value="Genomic_DNA"/>
</dbReference>
<dbReference type="SUPFAM" id="SSF52540">
    <property type="entry name" value="P-loop containing nucleoside triphosphate hydrolases"/>
    <property type="match status" value="1"/>
</dbReference>
<dbReference type="RefSeq" id="WP_344311522.1">
    <property type="nucleotide sequence ID" value="NZ_BAAANY010000012.1"/>
</dbReference>
<proteinExistence type="predicted"/>
<dbReference type="InterPro" id="IPR041664">
    <property type="entry name" value="AAA_16"/>
</dbReference>
<dbReference type="Gene3D" id="3.40.50.300">
    <property type="entry name" value="P-loop containing nucleotide triphosphate hydrolases"/>
    <property type="match status" value="1"/>
</dbReference>
<dbReference type="PANTHER" id="PTHR16305">
    <property type="entry name" value="TESTICULAR SOLUBLE ADENYLYL CYCLASE"/>
    <property type="match status" value="1"/>
</dbReference>
<accession>A0ABP4T8I4</accession>
<comment type="caution">
    <text evidence="4">The sequence shown here is derived from an EMBL/GenBank/DDBJ whole genome shotgun (WGS) entry which is preliminary data.</text>
</comment>
<keyword evidence="1" id="KW-0547">Nucleotide-binding</keyword>
<dbReference type="Gene3D" id="1.25.40.10">
    <property type="entry name" value="Tetratricopeptide repeat domain"/>
    <property type="match status" value="1"/>
</dbReference>
<evidence type="ECO:0000313" key="4">
    <source>
        <dbReference type="EMBL" id="GAA1684063.1"/>
    </source>
</evidence>
<sequence length="1027" mass="108405">MGRPFVGRRAETRLLRESLAAADNGESRLVMVTGEPGMGKTRLLEECALSAENAGFVVHWGRCWAGGDAPALWPWPKVIAELGQPENSADPLPRFGRFLGIVEAVRAACVERPRLLVLEDLHQADPDALMVARMLAVEAARSRLLLLASWRSTEARSAAGLAELAREGATLALKGLSVQDVGGYLTAVGLSAADAPRLRTATGGNPLFLKEMVAHGRRPLPLTIRQAITARLRPLALSTVSVLTRAAVLGTESTVEEIAAIAGVSARAVLSVVAEAVHAELAEPAAADRLRFAHDLVREALANSLPAGDLLETHAKAAALFAAGSGPERLARCAHHAVRAAARGRADARLAVDSCLRAAADADYASGYERAATWLGQALEVLDRTGMTDPRAPLLTARAEALRAAGQLSAARAAFELAGAAAQDERDAVMLGRAALGLGGVWINETVTALDGERILALQRSALERLPAREAALRVRLQSRIAAVECYAGGPDEPVRLALARAREIGDRDALGEALSMRHHTLMGPAAAVERVAVARELVEVATAAGNDVLVLYGRCWATIDAFLVTDPDAERALADLRIRSGALGHRGIGYVVDVLDLMLMLREGRIVEVEEQAPTCLESGLAAGDPDALGWYGTQLLAIRWMQGRAGELTELVGKLHSASLGPDSAYTAMASLVLAAGGDLAGARRCLDTVRPRGDDDERLASTWLAMGVVISETARLLGDRALAAEWATKLRPYADLAVLTSFAVVCLGSVERTLGVCAMTTGDLDAAVEHFDAAVRANEKLGNLPFACLSRGELGDALAARGDAAEAIVRWREAAAAAAAMGLDERARQWLERADTTANDAAEATVGTLRRMSAGWRLEIGGQAVDVPHSRGMAHLAVLLGHPGQPVAAEDLAGWTAAASAQAVLDPAARRSYRRRLADLDETLADAEACADLGRADLARTERAALLDEIARHTGLGGRSRAFTDSRERARTAVQKALRRAVDAVAAADQELGSRLRGAVVTGTECFYQAGPGLPRTWKVTDQP</sequence>
<evidence type="ECO:0000313" key="5">
    <source>
        <dbReference type="Proteomes" id="UP001500618"/>
    </source>
</evidence>
<evidence type="ECO:0000256" key="2">
    <source>
        <dbReference type="ARBA" id="ARBA00022840"/>
    </source>
</evidence>